<protein>
    <submittedName>
        <fullName evidence="2">Uncharacterized protein</fullName>
    </submittedName>
</protein>
<feature type="transmembrane region" description="Helical" evidence="1">
    <location>
        <begin position="73"/>
        <end position="92"/>
    </location>
</feature>
<feature type="transmembrane region" description="Helical" evidence="1">
    <location>
        <begin position="34"/>
        <end position="53"/>
    </location>
</feature>
<keyword evidence="1" id="KW-0472">Membrane</keyword>
<gene>
    <name evidence="2" type="ORF">AVDCRST_MAG24-1424</name>
</gene>
<evidence type="ECO:0000313" key="2">
    <source>
        <dbReference type="EMBL" id="CAA9344135.1"/>
    </source>
</evidence>
<name>A0A6J4LXH4_9ACTN</name>
<keyword evidence="1" id="KW-1133">Transmembrane helix</keyword>
<organism evidence="2">
    <name type="scientific">uncultured Nocardioidaceae bacterium</name>
    <dbReference type="NCBI Taxonomy" id="253824"/>
    <lineage>
        <taxon>Bacteria</taxon>
        <taxon>Bacillati</taxon>
        <taxon>Actinomycetota</taxon>
        <taxon>Actinomycetes</taxon>
        <taxon>Propionibacteriales</taxon>
        <taxon>Nocardioidaceae</taxon>
        <taxon>environmental samples</taxon>
    </lineage>
</organism>
<proteinExistence type="predicted"/>
<dbReference type="AlphaFoldDB" id="A0A6J4LXH4"/>
<accession>A0A6J4LXH4</accession>
<keyword evidence="1" id="KW-0812">Transmembrane</keyword>
<evidence type="ECO:0000256" key="1">
    <source>
        <dbReference type="SAM" id="Phobius"/>
    </source>
</evidence>
<reference evidence="2" key="1">
    <citation type="submission" date="2020-02" db="EMBL/GenBank/DDBJ databases">
        <authorList>
            <person name="Meier V. D."/>
        </authorList>
    </citation>
    <scope>NUCLEOTIDE SEQUENCE</scope>
    <source>
        <strain evidence="2">AVDCRST_MAG24</strain>
    </source>
</reference>
<sequence length="142" mass="14830">MGRPQLVGTLTTVTVLTQPDSPPRSRPALRGVRTAALSAGLVLGSWVTSAVAAPPQGWENATNDSMLMSLLKMLGIPLLVIAVITLLTYLPLMMRGGRKSADPVSYFAEHSEWFGGPRTTPEAVEAGAAGQVASRGGASARF</sequence>
<dbReference type="EMBL" id="CADCUF010000215">
    <property type="protein sequence ID" value="CAA9344135.1"/>
    <property type="molecule type" value="Genomic_DNA"/>
</dbReference>